<protein>
    <submittedName>
        <fullName evidence="2">Type IX secretion system membrane protein, PorP/SprF family</fullName>
    </submittedName>
</protein>
<feature type="chain" id="PRO_5012467036" evidence="1">
    <location>
        <begin position="21"/>
        <end position="305"/>
    </location>
</feature>
<dbReference type="OrthoDB" id="978914at2"/>
<proteinExistence type="predicted"/>
<dbReference type="Pfam" id="PF11751">
    <property type="entry name" value="PorP_SprF"/>
    <property type="match status" value="1"/>
</dbReference>
<dbReference type="InterPro" id="IPR019861">
    <property type="entry name" value="PorP/SprF_Bacteroidetes"/>
</dbReference>
<name>A0A239JXG8_EKHLU</name>
<evidence type="ECO:0000256" key="1">
    <source>
        <dbReference type="SAM" id="SignalP"/>
    </source>
</evidence>
<reference evidence="2 3" key="1">
    <citation type="submission" date="2017-06" db="EMBL/GenBank/DDBJ databases">
        <authorList>
            <person name="Kim H.J."/>
            <person name="Triplett B.A."/>
        </authorList>
    </citation>
    <scope>NUCLEOTIDE SEQUENCE [LARGE SCALE GENOMIC DNA]</scope>
    <source>
        <strain evidence="2 3">DSM 19307</strain>
    </source>
</reference>
<dbReference type="EMBL" id="FZPD01000004">
    <property type="protein sequence ID" value="SNT10113.1"/>
    <property type="molecule type" value="Genomic_DNA"/>
</dbReference>
<feature type="signal peptide" evidence="1">
    <location>
        <begin position="1"/>
        <end position="20"/>
    </location>
</feature>
<evidence type="ECO:0000313" key="3">
    <source>
        <dbReference type="Proteomes" id="UP000198393"/>
    </source>
</evidence>
<sequence>MIRKNVFVCLLLCLSYATIAQQTASFAQYMFNPLAINPAFAGANNLLSASVISRFQNVGLEGAPNTQTLSIHSPLWEKNLAGGALIIRDKIGIINNTGFHAAGAYRIFFDNHGEHSFSFGMQYGLINYNANYTSLQSRNPDDPYFNSDINQTRMNIGAGTFYINKLFFLGLSMPHLMNNIFDGKQDSTTVFQSVPMLIHGGYVHVVNPYLRIKPNFLVKVTDGRISDLDLNCNVQLEELLWVGLSYRFPGINFLTEIKLSDQLLLGYAYGIGNGGLRGVGLSTHELLLNFRFKFTKYKLISPRFF</sequence>
<dbReference type="RefSeq" id="WP_089357003.1">
    <property type="nucleotide sequence ID" value="NZ_FZPD01000004.1"/>
</dbReference>
<keyword evidence="3" id="KW-1185">Reference proteome</keyword>
<accession>A0A239JXG8</accession>
<gene>
    <name evidence="2" type="ORF">SAMN05421640_2277</name>
</gene>
<evidence type="ECO:0000313" key="2">
    <source>
        <dbReference type="EMBL" id="SNT10113.1"/>
    </source>
</evidence>
<dbReference type="NCBIfam" id="TIGR03519">
    <property type="entry name" value="T9SS_PorP_fam"/>
    <property type="match status" value="1"/>
</dbReference>
<keyword evidence="1" id="KW-0732">Signal</keyword>
<dbReference type="AlphaFoldDB" id="A0A239JXG8"/>
<dbReference type="Proteomes" id="UP000198393">
    <property type="component" value="Unassembled WGS sequence"/>
</dbReference>
<organism evidence="2 3">
    <name type="scientific">Ekhidna lutea</name>
    <dbReference type="NCBI Taxonomy" id="447679"/>
    <lineage>
        <taxon>Bacteria</taxon>
        <taxon>Pseudomonadati</taxon>
        <taxon>Bacteroidota</taxon>
        <taxon>Cytophagia</taxon>
        <taxon>Cytophagales</taxon>
        <taxon>Reichenbachiellaceae</taxon>
        <taxon>Ekhidna</taxon>
    </lineage>
</organism>